<feature type="domain" description="SH3" evidence="6">
    <location>
        <begin position="1725"/>
        <end position="1790"/>
    </location>
</feature>
<dbReference type="GO" id="GO:1902929">
    <property type="term" value="C:plasma membrane of growing cell tip"/>
    <property type="evidence" value="ECO:0007669"/>
    <property type="project" value="TreeGrafter"/>
</dbReference>
<keyword evidence="1 2" id="KW-0728">SH3 domain</keyword>
<dbReference type="InterPro" id="IPR024982">
    <property type="entry name" value="Rax2-like_C"/>
</dbReference>
<feature type="compositionally biased region" description="Low complexity" evidence="3">
    <location>
        <begin position="1170"/>
        <end position="1207"/>
    </location>
</feature>
<dbReference type="PANTHER" id="PTHR31778:SF2">
    <property type="entry name" value="BUD SITE SELECTION PROTEIN RAX2"/>
    <property type="match status" value="1"/>
</dbReference>
<dbReference type="PROSITE" id="PS50002">
    <property type="entry name" value="SH3"/>
    <property type="match status" value="1"/>
</dbReference>
<evidence type="ECO:0000313" key="7">
    <source>
        <dbReference type="EMBL" id="KAJ1918684.1"/>
    </source>
</evidence>
<dbReference type="SUPFAM" id="SSF50044">
    <property type="entry name" value="SH3-domain"/>
    <property type="match status" value="1"/>
</dbReference>
<feature type="signal peptide" evidence="5">
    <location>
        <begin position="1"/>
        <end position="24"/>
    </location>
</feature>
<keyword evidence="4" id="KW-0812">Transmembrane</keyword>
<dbReference type="InterPro" id="IPR048266">
    <property type="entry name" value="Rax2-like_second"/>
</dbReference>
<gene>
    <name evidence="7" type="ORF">IWQ60_007436</name>
</gene>
<accession>A0A9W7ZXM0</accession>
<feature type="region of interest" description="Disordered" evidence="3">
    <location>
        <begin position="1617"/>
        <end position="1648"/>
    </location>
</feature>
<keyword evidence="4" id="KW-0472">Membrane</keyword>
<name>A0A9W7ZXM0_9FUNG</name>
<dbReference type="PANTHER" id="PTHR31778">
    <property type="entry name" value="BUD SITE SELECTION PROTEIN RAX2"/>
    <property type="match status" value="1"/>
</dbReference>
<dbReference type="Pfam" id="PF12768">
    <property type="entry name" value="Rax2"/>
    <property type="match status" value="1"/>
</dbReference>
<evidence type="ECO:0000259" key="6">
    <source>
        <dbReference type="PROSITE" id="PS50002"/>
    </source>
</evidence>
<evidence type="ECO:0000313" key="8">
    <source>
        <dbReference type="Proteomes" id="UP001150569"/>
    </source>
</evidence>
<feature type="transmembrane region" description="Helical" evidence="4">
    <location>
        <begin position="1306"/>
        <end position="1338"/>
    </location>
</feature>
<feature type="region of interest" description="Disordered" evidence="3">
    <location>
        <begin position="1519"/>
        <end position="1561"/>
    </location>
</feature>
<protein>
    <recommendedName>
        <fullName evidence="6">SH3 domain-containing protein</fullName>
    </recommendedName>
</protein>
<sequence length="1799" mass="188615">MLFRIILRSIAAVLAVAGPGPVLGASSSSSATSPRASTSPTDGSVNQLPRINTSITGQLAITGKFSGISSLVSVSETAGPTVLNNKTSTMVMLNGTSLEILGQTSPGDQLTTSCLIENDQESVVFIGGNFTHFAGVESRGIVAYDLQSNRVVALGRGVDGNVLALHCDSSRMLVYVGGLFTGPLRERGDGSDAPPTQAFGPNAAIWSPSGWLPVPFSGLDGYVGSITMSPDDSTVYFGGNFTATLDDSSTLPPAGQPINLARATVTSGNDNLNVTFANPTNAICTKSLQTKRNPWLLRDLMPGFWRVDFKASLRPSFLRLRNADVTGRGTMGFRLDSSPQNTPITLSYTDPRSNQRRTCSQSCPLAQGSQWQEFEVVDDVTVSGIQITIEKWFGQGAGLAGVELYQRDLSVSPLDVVNPACNSVPYRPDAQITGGWTQITVPVTDNTFLQATVNPSQNPDANVVTYHPYVTASGTYKVALAVPGCQYTSDCSSRVSVKLRIQLYPGQDEVVTVSQNQFTDTNVPVYSGFVGVTTGDFIPSVTLSLADGASGTAVKLIAARLVLQKVASFDHLGGVLRMKPQGKTAASIQATSLAFDALKSPLADGAIVNTIVARDTDSLILGGYFAEPSTGAHNLVLYNGGRMVAPMGGGVNNQVLGLVLVGANDVYVGGAFTNVMGSPPVTNLNRLARLSLNDQRLHPIAGGVNGTISSVTLGFRDRVPTVFFVGQFGTIFKDGNVTTADLQVGGLAAWNAQNHTWADAPLLNGAIASADGLPVLNDNSLRRLQATNGTATPVFFGGSFSAVAASRVPGVVGMNDRFELSPVFDAATLSAAPSYANVSSLATHGATVLSGLYYMPSPAQDSDSPNLVIAGRFQGPSDDVRNIAVVSDQKTIQPLGAGLSGEIHALALADSQLFIGGIPYYNNSNDAAPQGEFQGFAIWNFQNEEYVSSMLPLSGLDGSNYYGGRFTPHFVNSILLTNSTVFVRTIVPIPSTQTVLVAGLFNKAGTLTCESVCLFNYKNNQWQSLGAGLPGIVNTLSLVGDKNDYILAGGTFTVSGQTQYLAVYGTEQGMWGNFTAADALPGPVQSLAMVAPNATVRANIDMSKIPDPNVASRAKAMAGVNFYVAGTVGDTSDSYLYYWNGSSFAPVVATSTLKGSLVRSLLLVPLTRNSDSTSSNATSSLATTASSPVASSPSSSSGSAVAAAPTPNLHRRDAPAELPMMTKSVAIVNRGSTHTKRDNASTAPPFGLMVSGSLNWANYGALSTMLYDISDKSWFPLLRAINEDGTAGSVGSVFHPLPDNVVQNRAFLSTALVIIISIAISLALVFLIVLIGLAYIYWRNKRRTGAAITATAAAASAPGMYGKSAGPGENDFNSRASKFEPWAADNHGADAALAAGAAAAAGLGVRGLRSDDSGVGQYGNLATASDPSRDSTDGQPPKSTAATLNSNNRSSTSPYHYYGRSQPHIPEVADSSAPFAAAAAAAVGAAAARHAHDSRPLSIGSVLHGYGYDSSTMAQGPITPTPVPANRSPSSAGLTPAPVRQHQNMAESPRSPHRVSNFDDGELFNQGLNHIEMDSLNHRVNHTEVSGGGASPSHHHHEVQAAAAAAALALGADTIHHSEHPQQDRSPAPTNERTVHSYHLDSPTLPVEPPLAPYPLTTTNYGNASGGSRDTGNVGGGGGDGVAAFPTVPDHTETSRQAVRSSAETAKLQAMAPSDRTSTIRDSLKDHPVYYAKFPFNAREHGELEFRAGERIFVIDNSDDIWWMGLIDRGTDQGLLQGVFPASYVSEQPPESSEAWRYI</sequence>
<feature type="region of interest" description="Disordered" evidence="3">
    <location>
        <begin position="24"/>
        <end position="48"/>
    </location>
</feature>
<dbReference type="InterPro" id="IPR048265">
    <property type="entry name" value="Rax2-like_third"/>
</dbReference>
<dbReference type="SUPFAM" id="SSF50965">
    <property type="entry name" value="Galactose oxidase, central domain"/>
    <property type="match status" value="1"/>
</dbReference>
<keyword evidence="4" id="KW-1133">Transmembrane helix</keyword>
<evidence type="ECO:0000256" key="3">
    <source>
        <dbReference type="SAM" id="MobiDB-lite"/>
    </source>
</evidence>
<dbReference type="OrthoDB" id="2503993at2759"/>
<feature type="region of interest" description="Disordered" evidence="3">
    <location>
        <begin position="1581"/>
        <end position="1600"/>
    </location>
</feature>
<dbReference type="Pfam" id="PF20842">
    <property type="entry name" value="Rax2_2"/>
    <property type="match status" value="1"/>
</dbReference>
<dbReference type="Gene3D" id="2.30.30.40">
    <property type="entry name" value="SH3 Domains"/>
    <property type="match status" value="1"/>
</dbReference>
<dbReference type="InterPro" id="IPR011043">
    <property type="entry name" value="Gal_Oxase/kelch_b-propeller"/>
</dbReference>
<dbReference type="InterPro" id="IPR036028">
    <property type="entry name" value="SH3-like_dom_sf"/>
</dbReference>
<organism evidence="7 8">
    <name type="scientific">Tieghemiomyces parasiticus</name>
    <dbReference type="NCBI Taxonomy" id="78921"/>
    <lineage>
        <taxon>Eukaryota</taxon>
        <taxon>Fungi</taxon>
        <taxon>Fungi incertae sedis</taxon>
        <taxon>Zoopagomycota</taxon>
        <taxon>Kickxellomycotina</taxon>
        <taxon>Dimargaritomycetes</taxon>
        <taxon>Dimargaritales</taxon>
        <taxon>Dimargaritaceae</taxon>
        <taxon>Tieghemiomyces</taxon>
    </lineage>
</organism>
<evidence type="ECO:0000256" key="1">
    <source>
        <dbReference type="ARBA" id="ARBA00022443"/>
    </source>
</evidence>
<keyword evidence="5" id="KW-0732">Signal</keyword>
<evidence type="ECO:0000256" key="4">
    <source>
        <dbReference type="SAM" id="Phobius"/>
    </source>
</evidence>
<dbReference type="Pfam" id="PF14604">
    <property type="entry name" value="SH3_9"/>
    <property type="match status" value="1"/>
</dbReference>
<comment type="caution">
    <text evidence="7">The sequence shown here is derived from an EMBL/GenBank/DDBJ whole genome shotgun (WGS) entry which is preliminary data.</text>
</comment>
<dbReference type="Proteomes" id="UP001150569">
    <property type="component" value="Unassembled WGS sequence"/>
</dbReference>
<evidence type="ECO:0000256" key="2">
    <source>
        <dbReference type="PROSITE-ProRule" id="PRU00192"/>
    </source>
</evidence>
<evidence type="ECO:0000256" key="5">
    <source>
        <dbReference type="SAM" id="SignalP"/>
    </source>
</evidence>
<feature type="chain" id="PRO_5040785148" description="SH3 domain-containing protein" evidence="5">
    <location>
        <begin position="25"/>
        <end position="1799"/>
    </location>
</feature>
<feature type="region of interest" description="Disordered" evidence="3">
    <location>
        <begin position="1169"/>
        <end position="1215"/>
    </location>
</feature>
<reference evidence="7" key="1">
    <citation type="submission" date="2022-07" db="EMBL/GenBank/DDBJ databases">
        <title>Phylogenomic reconstructions and comparative analyses of Kickxellomycotina fungi.</title>
        <authorList>
            <person name="Reynolds N.K."/>
            <person name="Stajich J.E."/>
            <person name="Barry K."/>
            <person name="Grigoriev I.V."/>
            <person name="Crous P."/>
            <person name="Smith M.E."/>
        </authorList>
    </citation>
    <scope>NUCLEOTIDE SEQUENCE</scope>
    <source>
        <strain evidence="7">RSA 861</strain>
    </source>
</reference>
<feature type="region of interest" description="Disordered" evidence="3">
    <location>
        <begin position="1417"/>
        <end position="1463"/>
    </location>
</feature>
<dbReference type="Pfam" id="PF20843">
    <property type="entry name" value="Rax2_3"/>
    <property type="match status" value="1"/>
</dbReference>
<feature type="compositionally biased region" description="Low complexity" evidence="3">
    <location>
        <begin position="24"/>
        <end position="41"/>
    </location>
</feature>
<dbReference type="SUPFAM" id="SSF63829">
    <property type="entry name" value="Calcium-dependent phosphotriesterase"/>
    <property type="match status" value="1"/>
</dbReference>
<keyword evidence="8" id="KW-1185">Reference proteome</keyword>
<dbReference type="CDD" id="cd00174">
    <property type="entry name" value="SH3"/>
    <property type="match status" value="1"/>
</dbReference>
<feature type="compositionally biased region" description="Polar residues" evidence="3">
    <location>
        <begin position="1433"/>
        <end position="1454"/>
    </location>
</feature>
<dbReference type="InterPro" id="IPR001452">
    <property type="entry name" value="SH3_domain"/>
</dbReference>
<proteinExistence type="predicted"/>
<dbReference type="SMART" id="SM00326">
    <property type="entry name" value="SH3"/>
    <property type="match status" value="1"/>
</dbReference>
<dbReference type="EMBL" id="JANBPT010000496">
    <property type="protein sequence ID" value="KAJ1918684.1"/>
    <property type="molecule type" value="Genomic_DNA"/>
</dbReference>